<dbReference type="InterPro" id="IPR026555">
    <property type="entry name" value="NSL3/Tex30"/>
</dbReference>
<feature type="domain" description="KANSL3 helical" evidence="3">
    <location>
        <begin position="125"/>
        <end position="230"/>
    </location>
</feature>
<dbReference type="Pfam" id="PF20408">
    <property type="entry name" value="Abhydrolase_11"/>
    <property type="match status" value="1"/>
</dbReference>
<proteinExistence type="predicted"/>
<dbReference type="KEGG" id="tad:TRIADDRAFT_32527"/>
<evidence type="ECO:0000313" key="5">
    <source>
        <dbReference type="Proteomes" id="UP000009022"/>
    </source>
</evidence>
<dbReference type="OMA" id="MSECERN"/>
<dbReference type="CTD" id="6758692"/>
<evidence type="ECO:0000259" key="3">
    <source>
        <dbReference type="Pfam" id="PF23154"/>
    </source>
</evidence>
<keyword evidence="5" id="KW-1185">Reference proteome</keyword>
<accession>B3SB39</accession>
<dbReference type="InterPro" id="IPR029058">
    <property type="entry name" value="AB_hydrolase_fold"/>
</dbReference>
<dbReference type="EMBL" id="DS985263">
    <property type="protein sequence ID" value="EDV20096.1"/>
    <property type="molecule type" value="Genomic_DNA"/>
</dbReference>
<dbReference type="InParanoid" id="B3SB39"/>
<dbReference type="eggNOG" id="KOG3253">
    <property type="taxonomic scope" value="Eukaryota"/>
</dbReference>
<dbReference type="AlphaFoldDB" id="B3SB39"/>
<dbReference type="Proteomes" id="UP000009022">
    <property type="component" value="Unassembled WGS sequence"/>
</dbReference>
<dbReference type="OrthoDB" id="6415022at2759"/>
<organism evidence="4 5">
    <name type="scientific">Trichoplax adhaerens</name>
    <name type="common">Trichoplax reptans</name>
    <dbReference type="NCBI Taxonomy" id="10228"/>
    <lineage>
        <taxon>Eukaryota</taxon>
        <taxon>Metazoa</taxon>
        <taxon>Placozoa</taxon>
        <taxon>Uniplacotomia</taxon>
        <taxon>Trichoplacea</taxon>
        <taxon>Trichoplacidae</taxon>
        <taxon>Trichoplax</taxon>
    </lineage>
</organism>
<dbReference type="HOGENOM" id="CLU_031578_0_0_1"/>
<gene>
    <name evidence="4" type="ORF">TRIADDRAFT_32527</name>
</gene>
<feature type="domain" description="KANL3/Tex30 alpha/beta hydrolase-like" evidence="2">
    <location>
        <begin position="314"/>
        <end position="434"/>
    </location>
</feature>
<dbReference type="STRING" id="10228.B3SB39"/>
<dbReference type="InterPro" id="IPR046879">
    <property type="entry name" value="KANL3/Tex30_Abhydrolase"/>
</dbReference>
<dbReference type="Gene3D" id="3.40.50.1820">
    <property type="entry name" value="alpha/beta hydrolase"/>
    <property type="match status" value="1"/>
</dbReference>
<protein>
    <recommendedName>
        <fullName evidence="6">KAT8 regulatory NSL complex subunit 3</fullName>
    </recommendedName>
</protein>
<dbReference type="GO" id="GO:0044545">
    <property type="term" value="C:NSL complex"/>
    <property type="evidence" value="ECO:0000318"/>
    <property type="project" value="GO_Central"/>
</dbReference>
<dbReference type="PANTHER" id="PTHR13136:SF16">
    <property type="entry name" value="KAT8 REGULATORY NSL COMPLEX SUBUNIT 3"/>
    <property type="match status" value="1"/>
</dbReference>
<evidence type="ECO:0000259" key="2">
    <source>
        <dbReference type="Pfam" id="PF20408"/>
    </source>
</evidence>
<dbReference type="InterPro" id="IPR056519">
    <property type="entry name" value="KANSL3_1st"/>
</dbReference>
<dbReference type="FunCoup" id="B3SB39">
    <property type="interactions" value="1037"/>
</dbReference>
<reference evidence="4 5" key="1">
    <citation type="journal article" date="2008" name="Nature">
        <title>The Trichoplax genome and the nature of placozoans.</title>
        <authorList>
            <person name="Srivastava M."/>
            <person name="Begovic E."/>
            <person name="Chapman J."/>
            <person name="Putnam N.H."/>
            <person name="Hellsten U."/>
            <person name="Kawashima T."/>
            <person name="Kuo A."/>
            <person name="Mitros T."/>
            <person name="Salamov A."/>
            <person name="Carpenter M.L."/>
            <person name="Signorovitch A.Y."/>
            <person name="Moreno M.A."/>
            <person name="Kamm K."/>
            <person name="Grimwood J."/>
            <person name="Schmutz J."/>
            <person name="Shapiro H."/>
            <person name="Grigoriev I.V."/>
            <person name="Buss L.W."/>
            <person name="Schierwater B."/>
            <person name="Dellaporta S.L."/>
            <person name="Rokhsar D.S."/>
        </authorList>
    </citation>
    <scope>NUCLEOTIDE SEQUENCE [LARGE SCALE GENOMIC DNA]</scope>
    <source>
        <strain evidence="4 5">Grell-BS-1999</strain>
    </source>
</reference>
<dbReference type="SUPFAM" id="SSF53474">
    <property type="entry name" value="alpha/beta-Hydrolases"/>
    <property type="match status" value="1"/>
</dbReference>
<dbReference type="PhylomeDB" id="B3SB39"/>
<dbReference type="ESTHER" id="triad-b3sb39">
    <property type="family name" value="NLS3-Tex30"/>
</dbReference>
<dbReference type="Pfam" id="PF23154">
    <property type="entry name" value="KANSL3_1st"/>
    <property type="match status" value="1"/>
</dbReference>
<feature type="compositionally biased region" description="Polar residues" evidence="1">
    <location>
        <begin position="488"/>
        <end position="505"/>
    </location>
</feature>
<dbReference type="PANTHER" id="PTHR13136">
    <property type="entry name" value="TESTIS DEVELOPMENT PROTEIN PRTD"/>
    <property type="match status" value="1"/>
</dbReference>
<evidence type="ECO:0000256" key="1">
    <source>
        <dbReference type="SAM" id="MobiDB-lite"/>
    </source>
</evidence>
<name>B3SB39_TRIAD</name>
<sequence length="505" mass="56582">MAGKNSLSTSKGKREIVADIKVILLDHSYSKSWIPHPGYNSNRPAKSIFVPKFYSHDSRSSSDDVTIDGRVEMNRHLSSSYYDVAKARNVMSECEKHIGLVVAKRAKPLYDDIDDIPRTGWTFRQNQLFDKVSRSINSCRLAKLACETTANEPILRRNCIDKAARNVRQIFALIRWDPKLLLWLHTLLMDNLSTTYLSDYLDILQTLRAKCPSMVDKLIGMYASDCQNPTGSEALQLLLNRKWDPLVGTVNQHKSFLSELNTPLLLLVPNGPTQPSNSTSRRLRAWQSHLSTCGKVVPITMHSTKNVNVSQCLDHMIGAVRTKILELKCHFPKRPIVLAGWCAGAAVACRVAIIESIEGVICLGFPTVGLDGMRGDIEDPVLALTTPTLFVVGTESRASSPDDIEELRQNMSANTSLFIVGGADEQLRLSHQVKRRECVTQTIADKMIQNEIAEFLSRTLTRRGINDENYSNPVTKPNNQRKRKRPSPNLSKDSIKSTPPKTGWY</sequence>
<feature type="compositionally biased region" description="Polar residues" evidence="1">
    <location>
        <begin position="468"/>
        <end position="478"/>
    </location>
</feature>
<evidence type="ECO:0008006" key="6">
    <source>
        <dbReference type="Google" id="ProtNLM"/>
    </source>
</evidence>
<dbReference type="GeneID" id="6758692"/>
<evidence type="ECO:0000313" key="4">
    <source>
        <dbReference type="EMBL" id="EDV20096.1"/>
    </source>
</evidence>
<feature type="region of interest" description="Disordered" evidence="1">
    <location>
        <begin position="464"/>
        <end position="505"/>
    </location>
</feature>
<dbReference type="RefSeq" id="XP_002117480.1">
    <property type="nucleotide sequence ID" value="XM_002117444.1"/>
</dbReference>
<dbReference type="GO" id="GO:0045944">
    <property type="term" value="P:positive regulation of transcription by RNA polymerase II"/>
    <property type="evidence" value="ECO:0000318"/>
    <property type="project" value="GO_Central"/>
</dbReference>